<dbReference type="AlphaFoldDB" id="A0ABD6CVU4"/>
<feature type="transmembrane region" description="Helical" evidence="1">
    <location>
        <begin position="87"/>
        <end position="105"/>
    </location>
</feature>
<evidence type="ECO:0000313" key="3">
    <source>
        <dbReference type="Proteomes" id="UP001597075"/>
    </source>
</evidence>
<reference evidence="2 3" key="1">
    <citation type="journal article" date="2019" name="Int. J. Syst. Evol. Microbiol.">
        <title>The Global Catalogue of Microorganisms (GCM) 10K type strain sequencing project: providing services to taxonomists for standard genome sequencing and annotation.</title>
        <authorList>
            <consortium name="The Broad Institute Genomics Platform"/>
            <consortium name="The Broad Institute Genome Sequencing Center for Infectious Disease"/>
            <person name="Wu L."/>
            <person name="Ma J."/>
        </authorList>
    </citation>
    <scope>NUCLEOTIDE SEQUENCE [LARGE SCALE GENOMIC DNA]</scope>
    <source>
        <strain evidence="2 3">CGMCC 1.10594</strain>
    </source>
</reference>
<dbReference type="EMBL" id="JBHUDL010000009">
    <property type="protein sequence ID" value="MFD1633274.1"/>
    <property type="molecule type" value="Genomic_DNA"/>
</dbReference>
<keyword evidence="1" id="KW-1133">Transmembrane helix</keyword>
<feature type="transmembrane region" description="Helical" evidence="1">
    <location>
        <begin position="158"/>
        <end position="179"/>
    </location>
</feature>
<keyword evidence="1" id="KW-0472">Membrane</keyword>
<dbReference type="RefSeq" id="WP_256405833.1">
    <property type="nucleotide sequence ID" value="NZ_CP187151.1"/>
</dbReference>
<feature type="transmembrane region" description="Helical" evidence="1">
    <location>
        <begin position="191"/>
        <end position="212"/>
    </location>
</feature>
<feature type="transmembrane region" description="Helical" evidence="1">
    <location>
        <begin position="30"/>
        <end position="47"/>
    </location>
</feature>
<keyword evidence="1" id="KW-0812">Transmembrane</keyword>
<keyword evidence="3" id="KW-1185">Reference proteome</keyword>
<gene>
    <name evidence="2" type="ORF">ACFSBJ_05935</name>
</gene>
<sequence>MSEIAVDAREYVPVDRWRQEGQIGAIRKRVRRLAVAAGVVFFTLTLASPEGGLSLLVGAVRLLSLVTGISAWSMTEALGDADDDEDGSVLAAVGVVVLVGLWWGAERSAAGALLRRLVLGEVASAAGVDATSTGQVITEGDSTATVADRDVSAESESAGTYLGVVATLLVGGSVVLSALPQAGGVDAGSLGVFLLLTAIVGGVVGLFAGVSIR</sequence>
<comment type="caution">
    <text evidence="2">The sequence shown here is derived from an EMBL/GenBank/DDBJ whole genome shotgun (WGS) entry which is preliminary data.</text>
</comment>
<protein>
    <recommendedName>
        <fullName evidence="4">Integral membrane protein</fullName>
    </recommendedName>
</protein>
<organism evidence="2 3">
    <name type="scientific">Haloplanus ruber</name>
    <dbReference type="NCBI Taxonomy" id="869892"/>
    <lineage>
        <taxon>Archaea</taxon>
        <taxon>Methanobacteriati</taxon>
        <taxon>Methanobacteriota</taxon>
        <taxon>Stenosarchaea group</taxon>
        <taxon>Halobacteria</taxon>
        <taxon>Halobacteriales</taxon>
        <taxon>Haloferacaceae</taxon>
        <taxon>Haloplanus</taxon>
    </lineage>
</organism>
<evidence type="ECO:0000313" key="2">
    <source>
        <dbReference type="EMBL" id="MFD1633274.1"/>
    </source>
</evidence>
<accession>A0ABD6CVU4</accession>
<evidence type="ECO:0008006" key="4">
    <source>
        <dbReference type="Google" id="ProtNLM"/>
    </source>
</evidence>
<evidence type="ECO:0000256" key="1">
    <source>
        <dbReference type="SAM" id="Phobius"/>
    </source>
</evidence>
<name>A0ABD6CVU4_9EURY</name>
<dbReference type="Proteomes" id="UP001597075">
    <property type="component" value="Unassembled WGS sequence"/>
</dbReference>
<proteinExistence type="predicted"/>